<name>A0A0N4Z035_PARTI</name>
<dbReference type="AlphaFoldDB" id="A0A0N4Z035"/>
<protein>
    <submittedName>
        <fullName evidence="3">PH domain-containing protein</fullName>
    </submittedName>
</protein>
<dbReference type="WBParaSite" id="PTRK_0000006700.1">
    <property type="protein sequence ID" value="PTRK_0000006700.1"/>
    <property type="gene ID" value="PTRK_0000006700"/>
</dbReference>
<sequence>MNSSTTEELLFTYLCVLFLFFVFLIFAWIYDKIKVRIFKNKEKIPTINEIEAPYNSNISYNKANGMTSSEEYDEMKDCEFFMLSQGRKNMANRIYGPNVKLLPIKTAIGGAPNVIGEVFSHSFASINVGNFYGEMPTESYKEFASKIENFKVTSEHKTVYDSDTSYGSEYNDKVDVTKFSDDGDISSRYYSDDETLQTDNCKQV</sequence>
<organism evidence="2 3">
    <name type="scientific">Parastrongyloides trichosuri</name>
    <name type="common">Possum-specific nematode worm</name>
    <dbReference type="NCBI Taxonomy" id="131310"/>
    <lineage>
        <taxon>Eukaryota</taxon>
        <taxon>Metazoa</taxon>
        <taxon>Ecdysozoa</taxon>
        <taxon>Nematoda</taxon>
        <taxon>Chromadorea</taxon>
        <taxon>Rhabditida</taxon>
        <taxon>Tylenchina</taxon>
        <taxon>Panagrolaimomorpha</taxon>
        <taxon>Strongyloidoidea</taxon>
        <taxon>Strongyloididae</taxon>
        <taxon>Parastrongyloides</taxon>
    </lineage>
</organism>
<reference evidence="3" key="1">
    <citation type="submission" date="2017-02" db="UniProtKB">
        <authorList>
            <consortium name="WormBaseParasite"/>
        </authorList>
    </citation>
    <scope>IDENTIFICATION</scope>
</reference>
<feature type="transmembrane region" description="Helical" evidence="1">
    <location>
        <begin position="9"/>
        <end position="30"/>
    </location>
</feature>
<dbReference type="Proteomes" id="UP000038045">
    <property type="component" value="Unplaced"/>
</dbReference>
<evidence type="ECO:0000256" key="1">
    <source>
        <dbReference type="SAM" id="Phobius"/>
    </source>
</evidence>
<keyword evidence="1" id="KW-0472">Membrane</keyword>
<accession>A0A0N4Z035</accession>
<evidence type="ECO:0000313" key="3">
    <source>
        <dbReference type="WBParaSite" id="PTRK_0000006700.1"/>
    </source>
</evidence>
<keyword evidence="1" id="KW-0812">Transmembrane</keyword>
<keyword evidence="2" id="KW-1185">Reference proteome</keyword>
<evidence type="ECO:0000313" key="2">
    <source>
        <dbReference type="Proteomes" id="UP000038045"/>
    </source>
</evidence>
<keyword evidence="1" id="KW-1133">Transmembrane helix</keyword>
<proteinExistence type="predicted"/>